<keyword evidence="12" id="KW-1185">Reference proteome</keyword>
<dbReference type="GO" id="GO:0004190">
    <property type="term" value="F:aspartic-type endopeptidase activity"/>
    <property type="evidence" value="ECO:0007669"/>
    <property type="project" value="UniProtKB-UniRule"/>
</dbReference>
<keyword evidence="5 9" id="KW-0064">Aspartyl protease</keyword>
<comment type="pathway">
    <text evidence="9">Protein modification; lipoprotein biosynthesis (signal peptide cleavage).</text>
</comment>
<dbReference type="GO" id="GO:0005886">
    <property type="term" value="C:plasma membrane"/>
    <property type="evidence" value="ECO:0007669"/>
    <property type="project" value="UniProtKB-SubCell"/>
</dbReference>
<accession>A0A143WQU1</accession>
<dbReference type="Pfam" id="PF01252">
    <property type="entry name" value="Peptidase_A8"/>
    <property type="match status" value="1"/>
</dbReference>
<feature type="active site" evidence="9">
    <location>
        <position position="123"/>
    </location>
</feature>
<organism evidence="11 12">
    <name type="scientific">Candidatus Gullanella endobia</name>
    <dbReference type="NCBI Taxonomy" id="1070130"/>
    <lineage>
        <taxon>Bacteria</taxon>
        <taxon>Pseudomonadati</taxon>
        <taxon>Pseudomonadota</taxon>
        <taxon>Gammaproteobacteria</taxon>
        <taxon>Enterobacterales</taxon>
        <taxon>Enterobacteriaceae</taxon>
        <taxon>Candidatus Gullanella</taxon>
    </lineage>
</organism>
<name>A0A143WQU1_9ENTR</name>
<dbReference type="UniPathway" id="UPA00665"/>
<dbReference type="PRINTS" id="PR00781">
    <property type="entry name" value="LIPOSIGPTASE"/>
</dbReference>
<dbReference type="PANTHER" id="PTHR33695:SF1">
    <property type="entry name" value="LIPOPROTEIN SIGNAL PEPTIDASE"/>
    <property type="match status" value="1"/>
</dbReference>
<keyword evidence="4 9" id="KW-0812">Transmembrane</keyword>
<keyword evidence="6 9" id="KW-0378">Hydrolase</keyword>
<dbReference type="Proteomes" id="UP000095665">
    <property type="component" value="Chromosome I"/>
</dbReference>
<keyword evidence="7 9" id="KW-1133">Transmembrane helix</keyword>
<evidence type="ECO:0000256" key="6">
    <source>
        <dbReference type="ARBA" id="ARBA00022801"/>
    </source>
</evidence>
<feature type="transmembrane region" description="Helical" evidence="9">
    <location>
        <begin position="96"/>
        <end position="117"/>
    </location>
</feature>
<feature type="active site" evidence="9">
    <location>
        <position position="141"/>
    </location>
</feature>
<dbReference type="NCBIfam" id="TIGR00077">
    <property type="entry name" value="lspA"/>
    <property type="match status" value="1"/>
</dbReference>
<evidence type="ECO:0000256" key="9">
    <source>
        <dbReference type="HAMAP-Rule" id="MF_00161"/>
    </source>
</evidence>
<evidence type="ECO:0000256" key="8">
    <source>
        <dbReference type="ARBA" id="ARBA00023136"/>
    </source>
</evidence>
<evidence type="ECO:0000256" key="4">
    <source>
        <dbReference type="ARBA" id="ARBA00022692"/>
    </source>
</evidence>
<keyword evidence="3 9" id="KW-0645">Protease</keyword>
<proteinExistence type="inferred from homology"/>
<evidence type="ECO:0000313" key="11">
    <source>
        <dbReference type="EMBL" id="CUX96102.1"/>
    </source>
</evidence>
<keyword evidence="8 9" id="KW-0472">Membrane</keyword>
<dbReference type="OrthoDB" id="9810259at2"/>
<evidence type="ECO:0000256" key="10">
    <source>
        <dbReference type="RuleBase" id="RU004181"/>
    </source>
</evidence>
<feature type="transmembrane region" description="Helical" evidence="9">
    <location>
        <begin position="9"/>
        <end position="26"/>
    </location>
</feature>
<feature type="transmembrane region" description="Helical" evidence="9">
    <location>
        <begin position="137"/>
        <end position="158"/>
    </location>
</feature>
<evidence type="ECO:0000313" key="12">
    <source>
        <dbReference type="Proteomes" id="UP000095665"/>
    </source>
</evidence>
<evidence type="ECO:0000256" key="3">
    <source>
        <dbReference type="ARBA" id="ARBA00022670"/>
    </source>
</evidence>
<dbReference type="PATRIC" id="fig|1070130.3.peg.376"/>
<dbReference type="KEGG" id="ged:FVIR_GE00233"/>
<protein>
    <recommendedName>
        <fullName evidence="9">Lipoprotein signal peptidase</fullName>
        <ecNumber evidence="9">3.4.23.36</ecNumber>
    </recommendedName>
    <alternativeName>
        <fullName evidence="9">Prolipoprotein signal peptidase</fullName>
    </alternativeName>
    <alternativeName>
        <fullName evidence="9">Signal peptidase II</fullName>
        <shortName evidence="9">SPase II</shortName>
    </alternativeName>
</protein>
<dbReference type="EMBL" id="LN999832">
    <property type="protein sequence ID" value="CUX96102.1"/>
    <property type="molecule type" value="Genomic_DNA"/>
</dbReference>
<evidence type="ECO:0000256" key="5">
    <source>
        <dbReference type="ARBA" id="ARBA00022750"/>
    </source>
</evidence>
<comment type="catalytic activity">
    <reaction evidence="9">
        <text>Release of signal peptides from bacterial membrane prolipoproteins. Hydrolyzes -Xaa-Yaa-Zaa-|-(S,diacylglyceryl)Cys-, in which Xaa is hydrophobic (preferably Leu), and Yaa (Ala or Ser) and Zaa (Gly or Ala) have small, neutral side chains.</text>
        <dbReference type="EC" id="3.4.23.36"/>
    </reaction>
</comment>
<dbReference type="GO" id="GO:0006508">
    <property type="term" value="P:proteolysis"/>
    <property type="evidence" value="ECO:0007669"/>
    <property type="project" value="UniProtKB-KW"/>
</dbReference>
<keyword evidence="2 9" id="KW-1003">Cell membrane</keyword>
<evidence type="ECO:0000256" key="7">
    <source>
        <dbReference type="ARBA" id="ARBA00022989"/>
    </source>
</evidence>
<dbReference type="AlphaFoldDB" id="A0A143WQU1"/>
<dbReference type="HAMAP" id="MF_00161">
    <property type="entry name" value="LspA"/>
    <property type="match status" value="1"/>
</dbReference>
<dbReference type="EC" id="3.4.23.36" evidence="9"/>
<comment type="similarity">
    <text evidence="1 9 10">Belongs to the peptidase A8 family.</text>
</comment>
<feature type="transmembrane region" description="Helical" evidence="9">
    <location>
        <begin position="70"/>
        <end position="89"/>
    </location>
</feature>
<evidence type="ECO:0000256" key="2">
    <source>
        <dbReference type="ARBA" id="ARBA00022475"/>
    </source>
</evidence>
<dbReference type="STRING" id="1070130.FVIR_GE00233"/>
<dbReference type="InterPro" id="IPR001872">
    <property type="entry name" value="Peptidase_A8"/>
</dbReference>
<gene>
    <name evidence="9 11" type="primary">lspA</name>
    <name evidence="11" type="ORF">FVIR_GE00233</name>
</gene>
<evidence type="ECO:0000256" key="1">
    <source>
        <dbReference type="ARBA" id="ARBA00006139"/>
    </source>
</evidence>
<comment type="subcellular location">
    <subcellularLocation>
        <location evidence="9">Cell membrane</location>
        <topology evidence="9">Multi-pass membrane protein</topology>
    </subcellularLocation>
</comment>
<comment type="function">
    <text evidence="9">This protein specifically catalyzes the removal of signal peptides from prolipoproteins.</text>
</comment>
<sequence length="170" mass="19506">MNKIIKSTGLYWFWVSLLVLVLDLGSKEWIMTYFCLGESVSVVQFINFTYTHNPGAAFSFLANREGWQRWVLSVISIVIILILLVIMYYSDKQVRLFNIACAIIIGGALGNLFNRIIYSVVIDFIDFHVGNWCWPTFNIADAGICVGSILIILEYFYCSHVKIIKTERTK</sequence>
<dbReference type="PANTHER" id="PTHR33695">
    <property type="entry name" value="LIPOPROTEIN SIGNAL PEPTIDASE"/>
    <property type="match status" value="1"/>
</dbReference>
<reference evidence="12" key="1">
    <citation type="submission" date="2016-01" db="EMBL/GenBank/DDBJ databases">
        <authorList>
            <person name="Husnik F."/>
        </authorList>
    </citation>
    <scope>NUCLEOTIDE SEQUENCE [LARGE SCALE GENOMIC DNA]</scope>
</reference>
<dbReference type="RefSeq" id="WP_067497873.1">
    <property type="nucleotide sequence ID" value="NZ_LN999832.1"/>
</dbReference>
<keyword evidence="11" id="KW-0449">Lipoprotein</keyword>